<organism evidence="2 3">
    <name type="scientific">Trifolium medium</name>
    <dbReference type="NCBI Taxonomy" id="97028"/>
    <lineage>
        <taxon>Eukaryota</taxon>
        <taxon>Viridiplantae</taxon>
        <taxon>Streptophyta</taxon>
        <taxon>Embryophyta</taxon>
        <taxon>Tracheophyta</taxon>
        <taxon>Spermatophyta</taxon>
        <taxon>Magnoliopsida</taxon>
        <taxon>eudicotyledons</taxon>
        <taxon>Gunneridae</taxon>
        <taxon>Pentapetalae</taxon>
        <taxon>rosids</taxon>
        <taxon>fabids</taxon>
        <taxon>Fabales</taxon>
        <taxon>Fabaceae</taxon>
        <taxon>Papilionoideae</taxon>
        <taxon>50 kb inversion clade</taxon>
        <taxon>NPAAA clade</taxon>
        <taxon>Hologalegina</taxon>
        <taxon>IRL clade</taxon>
        <taxon>Trifolieae</taxon>
        <taxon>Trifolium</taxon>
    </lineage>
</organism>
<evidence type="ECO:0000313" key="2">
    <source>
        <dbReference type="EMBL" id="MCI84281.1"/>
    </source>
</evidence>
<comment type="caution">
    <text evidence="2">The sequence shown here is derived from an EMBL/GenBank/DDBJ whole genome shotgun (WGS) entry which is preliminary data.</text>
</comment>
<protein>
    <submittedName>
        <fullName evidence="2">Uncharacterized protein</fullName>
    </submittedName>
</protein>
<accession>A0A392VBH7</accession>
<feature type="compositionally biased region" description="Acidic residues" evidence="1">
    <location>
        <begin position="28"/>
        <end position="49"/>
    </location>
</feature>
<sequence>MAEQRTKRKPEDVANKAAEASSKMPIIIEEDSSSSETQSDSETESDEETLSTRMHQKQVPDPK</sequence>
<feature type="non-terminal residue" evidence="2">
    <location>
        <position position="63"/>
    </location>
</feature>
<reference evidence="2 3" key="1">
    <citation type="journal article" date="2018" name="Front. Plant Sci.">
        <title>Red Clover (Trifolium pratense) and Zigzag Clover (T. medium) - A Picture of Genomic Similarities and Differences.</title>
        <authorList>
            <person name="Dluhosova J."/>
            <person name="Istvanek J."/>
            <person name="Nedelnik J."/>
            <person name="Repkova J."/>
        </authorList>
    </citation>
    <scope>NUCLEOTIDE SEQUENCE [LARGE SCALE GENOMIC DNA]</scope>
    <source>
        <strain evidence="3">cv. 10/8</strain>
        <tissue evidence="2">Leaf</tissue>
    </source>
</reference>
<keyword evidence="3" id="KW-1185">Reference proteome</keyword>
<evidence type="ECO:0000256" key="1">
    <source>
        <dbReference type="SAM" id="MobiDB-lite"/>
    </source>
</evidence>
<evidence type="ECO:0000313" key="3">
    <source>
        <dbReference type="Proteomes" id="UP000265520"/>
    </source>
</evidence>
<dbReference type="Proteomes" id="UP000265520">
    <property type="component" value="Unassembled WGS sequence"/>
</dbReference>
<feature type="region of interest" description="Disordered" evidence="1">
    <location>
        <begin position="1"/>
        <end position="63"/>
    </location>
</feature>
<dbReference type="EMBL" id="LXQA011087180">
    <property type="protein sequence ID" value="MCI84281.1"/>
    <property type="molecule type" value="Genomic_DNA"/>
</dbReference>
<proteinExistence type="predicted"/>
<name>A0A392VBH7_9FABA</name>
<dbReference type="AlphaFoldDB" id="A0A392VBH7"/>